<feature type="region of interest" description="Disordered" evidence="9">
    <location>
        <begin position="454"/>
        <end position="502"/>
    </location>
</feature>
<evidence type="ECO:0000256" key="10">
    <source>
        <dbReference type="SAM" id="Phobius"/>
    </source>
</evidence>
<feature type="transmembrane region" description="Helical" evidence="10">
    <location>
        <begin position="197"/>
        <end position="216"/>
    </location>
</feature>
<proteinExistence type="inferred from homology"/>
<name>A0A0N7MKX9_9SACH</name>
<protein>
    <submittedName>
        <fullName evidence="12">LAQU0S01e13300g1_1</fullName>
    </submittedName>
</protein>
<feature type="transmembrane region" description="Helical" evidence="10">
    <location>
        <begin position="154"/>
        <end position="177"/>
    </location>
</feature>
<evidence type="ECO:0000256" key="1">
    <source>
        <dbReference type="ARBA" id="ARBA00004141"/>
    </source>
</evidence>
<keyword evidence="6 10" id="KW-0472">Membrane</keyword>
<comment type="subcellular location">
    <subcellularLocation>
        <location evidence="1">Membrane</location>
        <topology evidence="1">Multi-pass membrane protein</topology>
    </subcellularLocation>
</comment>
<dbReference type="AlphaFoldDB" id="A0A0N7MKX9"/>
<feature type="transmembrane region" description="Helical" evidence="10">
    <location>
        <begin position="88"/>
        <end position="109"/>
    </location>
</feature>
<evidence type="ECO:0000256" key="2">
    <source>
        <dbReference type="ARBA" id="ARBA00022448"/>
    </source>
</evidence>
<feature type="transmembrane region" description="Helical" evidence="10">
    <location>
        <begin position="386"/>
        <end position="407"/>
    </location>
</feature>
<keyword evidence="13" id="KW-1185">Reference proteome</keyword>
<evidence type="ECO:0000256" key="6">
    <source>
        <dbReference type="ARBA" id="ARBA00023136"/>
    </source>
</evidence>
<keyword evidence="5 8" id="KW-0406">Ion transport</keyword>
<reference evidence="13" key="1">
    <citation type="submission" date="2015-10" db="EMBL/GenBank/DDBJ databases">
        <authorList>
            <person name="Devillers H."/>
        </authorList>
    </citation>
    <scope>NUCLEOTIDE SEQUENCE [LARGE SCALE GENOMIC DNA]</scope>
</reference>
<evidence type="ECO:0000256" key="9">
    <source>
        <dbReference type="SAM" id="MobiDB-lite"/>
    </source>
</evidence>
<dbReference type="GO" id="GO:0015271">
    <property type="term" value="F:outward rectifier potassium channel activity"/>
    <property type="evidence" value="ECO:0007669"/>
    <property type="project" value="TreeGrafter"/>
</dbReference>
<evidence type="ECO:0000256" key="3">
    <source>
        <dbReference type="ARBA" id="ARBA00022692"/>
    </source>
</evidence>
<dbReference type="SUPFAM" id="SSF81324">
    <property type="entry name" value="Voltage-gated potassium channels"/>
    <property type="match status" value="2"/>
</dbReference>
<dbReference type="EMBL" id="LN890560">
    <property type="protein sequence ID" value="CUS20727.1"/>
    <property type="molecule type" value="Genomic_DNA"/>
</dbReference>
<dbReference type="Gene3D" id="1.10.287.70">
    <property type="match status" value="2"/>
</dbReference>
<keyword evidence="2 8" id="KW-0813">Transport</keyword>
<evidence type="ECO:0000313" key="12">
    <source>
        <dbReference type="EMBL" id="CUS20727.1"/>
    </source>
</evidence>
<dbReference type="PANTHER" id="PTHR11003">
    <property type="entry name" value="POTASSIUM CHANNEL, SUBFAMILY K"/>
    <property type="match status" value="1"/>
</dbReference>
<evidence type="ECO:0000259" key="11">
    <source>
        <dbReference type="Pfam" id="PF07885"/>
    </source>
</evidence>
<gene>
    <name evidence="12" type="ORF">LAQU0_S01e13300g</name>
</gene>
<feature type="domain" description="Potassium channel" evidence="11">
    <location>
        <begin position="340"/>
        <end position="410"/>
    </location>
</feature>
<feature type="transmembrane region" description="Helical" evidence="10">
    <location>
        <begin position="40"/>
        <end position="67"/>
    </location>
</feature>
<dbReference type="PRINTS" id="PR01333">
    <property type="entry name" value="2POREKCHANEL"/>
</dbReference>
<dbReference type="GO" id="GO:0030322">
    <property type="term" value="P:stabilization of membrane potential"/>
    <property type="evidence" value="ECO:0007669"/>
    <property type="project" value="TreeGrafter"/>
</dbReference>
<keyword evidence="3 8" id="KW-0812">Transmembrane</keyword>
<feature type="compositionally biased region" description="Polar residues" evidence="9">
    <location>
        <begin position="479"/>
        <end position="502"/>
    </location>
</feature>
<accession>A0A0N7MKX9</accession>
<keyword evidence="7 8" id="KW-0407">Ion channel</keyword>
<dbReference type="InterPro" id="IPR003280">
    <property type="entry name" value="2pore_dom_K_chnl"/>
</dbReference>
<dbReference type="OrthoDB" id="297496at2759"/>
<evidence type="ECO:0000256" key="7">
    <source>
        <dbReference type="ARBA" id="ARBA00023303"/>
    </source>
</evidence>
<dbReference type="Proteomes" id="UP000236544">
    <property type="component" value="Unassembled WGS sequence"/>
</dbReference>
<dbReference type="PANTHER" id="PTHR11003:SF342">
    <property type="entry name" value="OUTWARD-RECTIFIER POTASSIUM CHANNEL TOK1"/>
    <property type="match status" value="1"/>
</dbReference>
<feature type="transmembrane region" description="Helical" evidence="10">
    <location>
        <begin position="356"/>
        <end position="374"/>
    </location>
</feature>
<feature type="transmembrane region" description="Helical" evidence="10">
    <location>
        <begin position="330"/>
        <end position="350"/>
    </location>
</feature>
<feature type="transmembrane region" description="Helical" evidence="10">
    <location>
        <begin position="228"/>
        <end position="248"/>
    </location>
</feature>
<dbReference type="GO" id="GO:0022841">
    <property type="term" value="F:potassium ion leak channel activity"/>
    <property type="evidence" value="ECO:0007669"/>
    <property type="project" value="TreeGrafter"/>
</dbReference>
<feature type="transmembrane region" description="Helical" evidence="10">
    <location>
        <begin position="254"/>
        <end position="276"/>
    </location>
</feature>
<dbReference type="InterPro" id="IPR013099">
    <property type="entry name" value="K_chnl_dom"/>
</dbReference>
<evidence type="ECO:0000313" key="13">
    <source>
        <dbReference type="Proteomes" id="UP000236544"/>
    </source>
</evidence>
<comment type="similarity">
    <text evidence="8">Belongs to the two pore domain potassium channel (TC 1.A.1.8) family.</text>
</comment>
<feature type="transmembrane region" description="Helical" evidence="10">
    <location>
        <begin position="121"/>
        <end position="142"/>
    </location>
</feature>
<sequence length="595" mass="67028">MVRKNSLDAEREYKRLLDESLSFNRDKVVILNAEPSSSSFIVWFIISSYFPVITACLGPISNTIAVAGIVGKWRVDAAGKSHPDPKGVYAVNVVSLVLGCFSNLVLLLHFSKKVGYIRAQLINIVGWTLAGGLLLADVIVCSQRYFPPNFQRTVGFWYASFTVLLYFGSTALLSIHYCGYKAGKYPAKFNLTDSERNVMIFTFVLSIWFIWGSAMFSKLINISFDEALYFCTVSILTIGLGDIVPLSVSAKIMTLLYSMSGVIILGLIVALTRSILQSSSGPILFFNRVETARTKVYEKLIASGEQLEGKQAFEVIKNIRKVSVQRQKRWSVLSTLIVFIGFWLLGALVFHFAERWSYFNCLYFCFLCLITIGFGDYAPRTGCGRAFFVIWAICAVPLMTAIINTVGDTLHSMSSDLQINIAKSSAHLLSPVFSLFDKLCSLYSKCRKQAPTNLSETDETYSKRTSEPQIEGNVELLPFNSQERPPSKPDSNNGSEASSDTELVTKLQDYLQVIRWLRELSHRKPGSKLDFDEWARLFSSISDDGDKSLEDPHFWVSKESPLRYPLDEPRYVMRNLLIKLEIDIERLVRKNSNET</sequence>
<dbReference type="GO" id="GO:0005886">
    <property type="term" value="C:plasma membrane"/>
    <property type="evidence" value="ECO:0007669"/>
    <property type="project" value="TreeGrafter"/>
</dbReference>
<keyword evidence="4 10" id="KW-1133">Transmembrane helix</keyword>
<dbReference type="Pfam" id="PF07885">
    <property type="entry name" value="Ion_trans_2"/>
    <property type="match status" value="2"/>
</dbReference>
<evidence type="ECO:0000256" key="8">
    <source>
        <dbReference type="RuleBase" id="RU003857"/>
    </source>
</evidence>
<evidence type="ECO:0000256" key="5">
    <source>
        <dbReference type="ARBA" id="ARBA00023065"/>
    </source>
</evidence>
<organism evidence="12 13">
    <name type="scientific">Lachancea quebecensis</name>
    <dbReference type="NCBI Taxonomy" id="1654605"/>
    <lineage>
        <taxon>Eukaryota</taxon>
        <taxon>Fungi</taxon>
        <taxon>Dikarya</taxon>
        <taxon>Ascomycota</taxon>
        <taxon>Saccharomycotina</taxon>
        <taxon>Saccharomycetes</taxon>
        <taxon>Saccharomycetales</taxon>
        <taxon>Saccharomycetaceae</taxon>
        <taxon>Lachancea</taxon>
    </lineage>
</organism>
<evidence type="ECO:0000256" key="4">
    <source>
        <dbReference type="ARBA" id="ARBA00022989"/>
    </source>
</evidence>
<feature type="domain" description="Potassium channel" evidence="11">
    <location>
        <begin position="204"/>
        <end position="277"/>
    </location>
</feature>